<accession>A0A7J7N9Y2</accession>
<feature type="domain" description="RNase H type-1" evidence="1">
    <location>
        <begin position="204"/>
        <end position="258"/>
    </location>
</feature>
<dbReference type="InterPro" id="IPR036397">
    <property type="entry name" value="RNaseH_sf"/>
</dbReference>
<sequence length="435" mass="48832">MLSSISIYSMGICKWPTSVIKEGEIILHNFLWSGEPDSKKACIVSWDKVLEGAIEDIRAHSGWVIGDGANIDLWRDNWCSPISLKNWINNDCISWNDLHAKAGDSMSPYLKDLWTGAVWGGSNLIWQDHNKCHFEDQVYTLANDKRKWLKQIHDSAVLSTGLMFNNHSDLGILHHLGVAVQSSKNPLVKSFFWVLPRIGEIKINTNGAAKGNPGKGGIGCIFHDSNGNVLGTLSKSLGLVTNYMEECEAIIHGVEYAASFEGVFKNLVDVEPLIIDVTTYAQDLGRNYRVGENSVDMAHENRSKLETGEKFIGGGGEGGTTEVDLDVDGECYGDAEETNKNFSLHQMYGISDDIRLKEYLGEMTDQEFHMEGILVHQEQIKKGLKLDVMRKELEYAHYFYRECFCELVRDSVGRERLVGLIAEVEIEFEDLRTSE</sequence>
<dbReference type="Proteomes" id="UP000541444">
    <property type="component" value="Unassembled WGS sequence"/>
</dbReference>
<dbReference type="InterPro" id="IPR053151">
    <property type="entry name" value="RNase_H-like"/>
</dbReference>
<dbReference type="GO" id="GO:0003676">
    <property type="term" value="F:nucleic acid binding"/>
    <property type="evidence" value="ECO:0007669"/>
    <property type="project" value="InterPro"/>
</dbReference>
<name>A0A7J7N9Y2_9MAGN</name>
<dbReference type="InterPro" id="IPR002156">
    <property type="entry name" value="RNaseH_domain"/>
</dbReference>
<dbReference type="CDD" id="cd06222">
    <property type="entry name" value="RNase_H_like"/>
    <property type="match status" value="1"/>
</dbReference>
<dbReference type="Gene3D" id="3.30.420.10">
    <property type="entry name" value="Ribonuclease H-like superfamily/Ribonuclease H"/>
    <property type="match status" value="1"/>
</dbReference>
<dbReference type="SUPFAM" id="SSF53098">
    <property type="entry name" value="Ribonuclease H-like"/>
    <property type="match status" value="1"/>
</dbReference>
<dbReference type="GO" id="GO:0004523">
    <property type="term" value="F:RNA-DNA hybrid ribonuclease activity"/>
    <property type="evidence" value="ECO:0007669"/>
    <property type="project" value="InterPro"/>
</dbReference>
<dbReference type="Pfam" id="PF13456">
    <property type="entry name" value="RVT_3"/>
    <property type="match status" value="1"/>
</dbReference>
<dbReference type="PANTHER" id="PTHR47723">
    <property type="entry name" value="OS05G0353850 PROTEIN"/>
    <property type="match status" value="1"/>
</dbReference>
<evidence type="ECO:0000313" key="3">
    <source>
        <dbReference type="Proteomes" id="UP000541444"/>
    </source>
</evidence>
<dbReference type="InterPro" id="IPR012337">
    <property type="entry name" value="RNaseH-like_sf"/>
</dbReference>
<dbReference type="AlphaFoldDB" id="A0A7J7N9Y2"/>
<evidence type="ECO:0000313" key="2">
    <source>
        <dbReference type="EMBL" id="KAF6163956.1"/>
    </source>
</evidence>
<comment type="caution">
    <text evidence="2">The sequence shown here is derived from an EMBL/GenBank/DDBJ whole genome shotgun (WGS) entry which is preliminary data.</text>
</comment>
<reference evidence="2 3" key="1">
    <citation type="journal article" date="2020" name="IScience">
        <title>Genome Sequencing of the Endangered Kingdonia uniflora (Circaeasteraceae, Ranunculales) Reveals Potential Mechanisms of Evolutionary Specialization.</title>
        <authorList>
            <person name="Sun Y."/>
            <person name="Deng T."/>
            <person name="Zhang A."/>
            <person name="Moore M.J."/>
            <person name="Landis J.B."/>
            <person name="Lin N."/>
            <person name="Zhang H."/>
            <person name="Zhang X."/>
            <person name="Huang J."/>
            <person name="Zhang X."/>
            <person name="Sun H."/>
            <person name="Wang H."/>
        </authorList>
    </citation>
    <scope>NUCLEOTIDE SEQUENCE [LARGE SCALE GENOMIC DNA]</scope>
    <source>
        <strain evidence="2">TB1705</strain>
        <tissue evidence="2">Leaf</tissue>
    </source>
</reference>
<dbReference type="InterPro" id="IPR044730">
    <property type="entry name" value="RNase_H-like_dom_plant"/>
</dbReference>
<dbReference type="PANTHER" id="PTHR47723:SF19">
    <property type="entry name" value="POLYNUCLEOTIDYL TRANSFERASE, RIBONUCLEASE H-LIKE SUPERFAMILY PROTEIN"/>
    <property type="match status" value="1"/>
</dbReference>
<keyword evidence="3" id="KW-1185">Reference proteome</keyword>
<organism evidence="2 3">
    <name type="scientific">Kingdonia uniflora</name>
    <dbReference type="NCBI Taxonomy" id="39325"/>
    <lineage>
        <taxon>Eukaryota</taxon>
        <taxon>Viridiplantae</taxon>
        <taxon>Streptophyta</taxon>
        <taxon>Embryophyta</taxon>
        <taxon>Tracheophyta</taxon>
        <taxon>Spermatophyta</taxon>
        <taxon>Magnoliopsida</taxon>
        <taxon>Ranunculales</taxon>
        <taxon>Circaeasteraceae</taxon>
        <taxon>Kingdonia</taxon>
    </lineage>
</organism>
<evidence type="ECO:0000259" key="1">
    <source>
        <dbReference type="Pfam" id="PF13456"/>
    </source>
</evidence>
<proteinExistence type="predicted"/>
<gene>
    <name evidence="2" type="ORF">GIB67_041204</name>
</gene>
<protein>
    <recommendedName>
        <fullName evidence="1">RNase H type-1 domain-containing protein</fullName>
    </recommendedName>
</protein>
<dbReference type="EMBL" id="JACGCM010000948">
    <property type="protein sequence ID" value="KAF6163956.1"/>
    <property type="molecule type" value="Genomic_DNA"/>
</dbReference>